<evidence type="ECO:0000256" key="7">
    <source>
        <dbReference type="ARBA" id="ARBA00023242"/>
    </source>
</evidence>
<dbReference type="InterPro" id="IPR003954">
    <property type="entry name" value="RRM_euk-type"/>
</dbReference>
<evidence type="ECO:0000256" key="1">
    <source>
        <dbReference type="ARBA" id="ARBA00004123"/>
    </source>
</evidence>
<organism evidence="13 14">
    <name type="scientific">Vigna radiata var. radiata</name>
    <name type="common">Mung bean</name>
    <name type="synonym">Phaseolus aureus</name>
    <dbReference type="NCBI Taxonomy" id="3916"/>
    <lineage>
        <taxon>Eukaryota</taxon>
        <taxon>Viridiplantae</taxon>
        <taxon>Streptophyta</taxon>
        <taxon>Embryophyta</taxon>
        <taxon>Tracheophyta</taxon>
        <taxon>Spermatophyta</taxon>
        <taxon>Magnoliopsida</taxon>
        <taxon>eudicotyledons</taxon>
        <taxon>Gunneridae</taxon>
        <taxon>Pentapetalae</taxon>
        <taxon>rosids</taxon>
        <taxon>fabids</taxon>
        <taxon>Fabales</taxon>
        <taxon>Fabaceae</taxon>
        <taxon>Papilionoideae</taxon>
        <taxon>50 kb inversion clade</taxon>
        <taxon>NPAAA clade</taxon>
        <taxon>indigoferoid/millettioid clade</taxon>
        <taxon>Phaseoleae</taxon>
        <taxon>Vigna</taxon>
    </lineage>
</organism>
<evidence type="ECO:0000313" key="13">
    <source>
        <dbReference type="Proteomes" id="UP000087766"/>
    </source>
</evidence>
<evidence type="ECO:0000256" key="6">
    <source>
        <dbReference type="ARBA" id="ARBA00022884"/>
    </source>
</evidence>
<dbReference type="InterPro" id="IPR012677">
    <property type="entry name" value="Nucleotide-bd_a/b_plait_sf"/>
</dbReference>
<dbReference type="SUPFAM" id="SSF54928">
    <property type="entry name" value="RNA-binding domain, RBD"/>
    <property type="match status" value="2"/>
</dbReference>
<keyword evidence="6 9" id="KW-0694">RNA-binding</keyword>
<dbReference type="KEGG" id="vra:106760461"/>
<dbReference type="AlphaFoldDB" id="A0A3Q0F0R4"/>
<dbReference type="Proteomes" id="UP000087766">
    <property type="component" value="Chromosome 5"/>
</dbReference>
<feature type="domain" description="RRM" evidence="11">
    <location>
        <begin position="20"/>
        <end position="98"/>
    </location>
</feature>
<keyword evidence="5" id="KW-0677">Repeat</keyword>
<dbReference type="PANTHER" id="PTHR24012">
    <property type="entry name" value="RNA BINDING PROTEIN"/>
    <property type="match status" value="1"/>
</dbReference>
<dbReference type="FunFam" id="3.30.70.330:FF:000651">
    <property type="entry name" value="Poly(A) binding protein cytoplasmic 1 like"/>
    <property type="match status" value="1"/>
</dbReference>
<keyword evidence="4 10" id="KW-0963">Cytoplasm</keyword>
<comment type="subcellular location">
    <subcellularLocation>
        <location evidence="2 10">Cytoplasm</location>
    </subcellularLocation>
    <subcellularLocation>
        <location evidence="1">Nucleus</location>
    </subcellularLocation>
</comment>
<evidence type="ECO:0000259" key="12">
    <source>
        <dbReference type="PROSITE" id="PS51309"/>
    </source>
</evidence>
<dbReference type="SMART" id="SM00517">
    <property type="entry name" value="PolyA"/>
    <property type="match status" value="1"/>
</dbReference>
<name>A0A3Q0F0R4_VIGRR</name>
<dbReference type="GO" id="GO:0003723">
    <property type="term" value="F:RNA binding"/>
    <property type="evidence" value="ECO:0007669"/>
    <property type="project" value="UniProtKB-UniRule"/>
</dbReference>
<evidence type="ECO:0000256" key="3">
    <source>
        <dbReference type="ARBA" id="ARBA00008557"/>
    </source>
</evidence>
<comment type="similarity">
    <text evidence="3 10">Belongs to the polyadenylate-binding protein type-1 family.</text>
</comment>
<dbReference type="Pfam" id="PF00658">
    <property type="entry name" value="MLLE"/>
    <property type="match status" value="1"/>
</dbReference>
<dbReference type="GO" id="GO:0005634">
    <property type="term" value="C:nucleus"/>
    <property type="evidence" value="ECO:0007669"/>
    <property type="project" value="UniProtKB-SubCell"/>
</dbReference>
<dbReference type="SMART" id="SM00360">
    <property type="entry name" value="RRM"/>
    <property type="match status" value="4"/>
</dbReference>
<dbReference type="InterPro" id="IPR035979">
    <property type="entry name" value="RBD_domain_sf"/>
</dbReference>
<accession>A0A3Q0F0R4</accession>
<dbReference type="Pfam" id="PF00076">
    <property type="entry name" value="RRM_1"/>
    <property type="match status" value="4"/>
</dbReference>
<evidence type="ECO:0000256" key="9">
    <source>
        <dbReference type="PROSITE-ProRule" id="PRU00176"/>
    </source>
</evidence>
<feature type="domain" description="RRM" evidence="11">
    <location>
        <begin position="108"/>
        <end position="180"/>
    </location>
</feature>
<dbReference type="GeneID" id="106760461"/>
<dbReference type="Gene3D" id="1.10.1900.10">
    <property type="entry name" value="c-terminal domain of poly(a) binding protein"/>
    <property type="match status" value="1"/>
</dbReference>
<evidence type="ECO:0000256" key="8">
    <source>
        <dbReference type="ARBA" id="ARBA00054110"/>
    </source>
</evidence>
<reference evidence="13" key="1">
    <citation type="journal article" date="2014" name="Nat. Commun.">
        <title>Genome sequence of mungbean and insights into evolution within Vigna species.</title>
        <authorList>
            <person name="Kang Y.J."/>
            <person name="Kim S.K."/>
            <person name="Kim M.Y."/>
            <person name="Lestari P."/>
            <person name="Kim K.H."/>
            <person name="Ha B.K."/>
            <person name="Jun T.H."/>
            <person name="Hwang W.J."/>
            <person name="Lee T."/>
            <person name="Lee J."/>
            <person name="Shim S."/>
            <person name="Yoon M.Y."/>
            <person name="Jang Y.E."/>
            <person name="Han K.S."/>
            <person name="Taeprayoon P."/>
            <person name="Yoon N."/>
            <person name="Somta P."/>
            <person name="Tanya P."/>
            <person name="Kim K.S."/>
            <person name="Gwag J.G."/>
            <person name="Moon J.K."/>
            <person name="Lee Y.H."/>
            <person name="Park B.S."/>
            <person name="Bombarely A."/>
            <person name="Doyle J.J."/>
            <person name="Jackson S.A."/>
            <person name="Schafleitner R."/>
            <person name="Srinives P."/>
            <person name="Varshney R.K."/>
            <person name="Lee S.H."/>
        </authorList>
    </citation>
    <scope>NUCLEOTIDE SEQUENCE [LARGE SCALE GENOMIC DNA]</scope>
    <source>
        <strain evidence="13">cv. VC1973A</strain>
    </source>
</reference>
<dbReference type="InterPro" id="IPR002004">
    <property type="entry name" value="PABP_HYD_C"/>
</dbReference>
<dbReference type="InterPro" id="IPR036053">
    <property type="entry name" value="PABP-dom"/>
</dbReference>
<dbReference type="GO" id="GO:0005737">
    <property type="term" value="C:cytoplasm"/>
    <property type="evidence" value="ECO:0007669"/>
    <property type="project" value="UniProtKB-SubCell"/>
</dbReference>
<evidence type="ECO:0000256" key="4">
    <source>
        <dbReference type="ARBA" id="ARBA00022490"/>
    </source>
</evidence>
<dbReference type="RefSeq" id="XP_022635967.1">
    <property type="nucleotide sequence ID" value="XM_022780246.1"/>
</dbReference>
<dbReference type="SMART" id="SM00361">
    <property type="entry name" value="RRM_1"/>
    <property type="match status" value="3"/>
</dbReference>
<dbReference type="InterPro" id="IPR000504">
    <property type="entry name" value="RRM_dom"/>
</dbReference>
<dbReference type="PROSITE" id="PS50102">
    <property type="entry name" value="RRM"/>
    <property type="match status" value="4"/>
</dbReference>
<proteinExistence type="inferred from homology"/>
<evidence type="ECO:0000256" key="5">
    <source>
        <dbReference type="ARBA" id="ARBA00022737"/>
    </source>
</evidence>
<evidence type="ECO:0000259" key="11">
    <source>
        <dbReference type="PROSITE" id="PS50102"/>
    </source>
</evidence>
<reference evidence="14" key="2">
    <citation type="submission" date="2025-08" db="UniProtKB">
        <authorList>
            <consortium name="RefSeq"/>
        </authorList>
    </citation>
    <scope>IDENTIFICATION</scope>
    <source>
        <tissue evidence="14">Leaf</tissue>
    </source>
</reference>
<feature type="domain" description="RRM" evidence="11">
    <location>
        <begin position="199"/>
        <end position="276"/>
    </location>
</feature>
<dbReference type="STRING" id="3916.A0A3Q0F0R4"/>
<keyword evidence="7" id="KW-0539">Nucleus</keyword>
<gene>
    <name evidence="14" type="primary">LOC106760461</name>
</gene>
<sequence>MAQVPDNDDNSEETHPRFQTALYVGDLDETIDETQLFNIFNDVAKVHSVRICRDYATRKSLGYAYVNHTTRSNADQAIKELNFMPVNGKTIRVTYANRDSSVRKSGKANLYIKNLAPSVHHRALFNHFTSYGNILSCTVATDDSGQSKGIGFVQFESEASAKEAIEKLNGSLLNGKKIYVCPFVSKQDLVHESSDTNFTNVYVKNLSNTITDAELQNIFGGYGDITSAVVMKYANGRSKGFGFVNFANADDAARARDGLDGQTFDGKTWCVRRAQTKTERERGLTELYDQNRGIFSPRQGRNLYIKNLDDSIDDNILKEVFSEFGVITSAKVMKYANGVSKGSGFVAYSNGEAANLAIESMNGRLVAGKPLYVALAQKREERRAMLEAYFSQNTQTHPTLISQEELDYHLQNLPHLEMATGPPFPFPILMPQRGLPLPLGHRPPGLGQPLVWHQQMIPRGNFYQGPRHPNVQNRAMVPFNLGQPAPPRTLASVVASVPPAEQRIVLGETLFPLVERLVYNAAPKVTGMLLELDQAEVIHMIESADALEEKVAAAMVVLRREEEERYIRQAEQLASLSFNERS</sequence>
<dbReference type="CDD" id="cd12379">
    <property type="entry name" value="RRM2_I_PABPs"/>
    <property type="match status" value="1"/>
</dbReference>
<feature type="domain" description="PABC" evidence="12">
    <location>
        <begin position="486"/>
        <end position="563"/>
    </location>
</feature>
<comment type="function">
    <text evidence="8">Binds the poly(A) tail of mRNA. Appears to be an important mediator of the multiple roles of the poly(A) tail in mRNA biogenesis, stability and translation.</text>
</comment>
<feature type="domain" description="RRM" evidence="11">
    <location>
        <begin position="301"/>
        <end position="378"/>
    </location>
</feature>
<dbReference type="InterPro" id="IPR006515">
    <property type="entry name" value="PABP_1234"/>
</dbReference>
<protein>
    <recommendedName>
        <fullName evidence="10">Polyadenylate-binding protein</fullName>
        <shortName evidence="10">PABP</shortName>
    </recommendedName>
</protein>
<dbReference type="Gene3D" id="3.30.70.330">
    <property type="match status" value="4"/>
</dbReference>
<dbReference type="FunFam" id="3.30.70.330:FF:000003">
    <property type="entry name" value="Polyadenylate-binding protein"/>
    <property type="match status" value="1"/>
</dbReference>
<keyword evidence="13" id="KW-1185">Reference proteome</keyword>
<evidence type="ECO:0000256" key="2">
    <source>
        <dbReference type="ARBA" id="ARBA00004496"/>
    </source>
</evidence>
<dbReference type="InterPro" id="IPR045305">
    <property type="entry name" value="RRM2_I_PABPs"/>
</dbReference>
<dbReference type="NCBIfam" id="TIGR01628">
    <property type="entry name" value="PABP-1234"/>
    <property type="match status" value="1"/>
</dbReference>
<dbReference type="PROSITE" id="PS51309">
    <property type="entry name" value="PABC"/>
    <property type="match status" value="1"/>
</dbReference>
<dbReference type="SUPFAM" id="SSF63570">
    <property type="entry name" value="PABC (PABP) domain"/>
    <property type="match status" value="1"/>
</dbReference>
<dbReference type="OrthoDB" id="19742at2759"/>
<evidence type="ECO:0000256" key="10">
    <source>
        <dbReference type="RuleBase" id="RU362004"/>
    </source>
</evidence>
<evidence type="ECO:0000313" key="14">
    <source>
        <dbReference type="RefSeq" id="XP_022635967.1"/>
    </source>
</evidence>